<accession>A0A6A5VPY5</accession>
<dbReference type="Pfam" id="PF06985">
    <property type="entry name" value="HET"/>
    <property type="match status" value="1"/>
</dbReference>
<organism evidence="2 3">
    <name type="scientific">Bimuria novae-zelandiae CBS 107.79</name>
    <dbReference type="NCBI Taxonomy" id="1447943"/>
    <lineage>
        <taxon>Eukaryota</taxon>
        <taxon>Fungi</taxon>
        <taxon>Dikarya</taxon>
        <taxon>Ascomycota</taxon>
        <taxon>Pezizomycotina</taxon>
        <taxon>Dothideomycetes</taxon>
        <taxon>Pleosporomycetidae</taxon>
        <taxon>Pleosporales</taxon>
        <taxon>Massarineae</taxon>
        <taxon>Didymosphaeriaceae</taxon>
        <taxon>Bimuria</taxon>
    </lineage>
</organism>
<dbReference type="PANTHER" id="PTHR33112">
    <property type="entry name" value="DOMAIN PROTEIN, PUTATIVE-RELATED"/>
    <property type="match status" value="1"/>
</dbReference>
<evidence type="ECO:0000259" key="1">
    <source>
        <dbReference type="Pfam" id="PF06985"/>
    </source>
</evidence>
<proteinExistence type="predicted"/>
<gene>
    <name evidence="2" type="ORF">BU23DRAFT_440701</name>
</gene>
<evidence type="ECO:0000313" key="3">
    <source>
        <dbReference type="Proteomes" id="UP000800036"/>
    </source>
</evidence>
<feature type="non-terminal residue" evidence="2">
    <location>
        <position position="207"/>
    </location>
</feature>
<sequence>WIGKCNKEHKQCVVERAIAKLKAITLIDVRNQRLIHYKPGLQYVALSYVWGRGVVIPKRKPGRPSDLPDNISRTVIHAMFVADKIGIPFLWADAVCINQHDAKEKKQQFPLMDYIYEQAFATIVSLGDNATVGLPGVDNGPSRYPQVAAEFGSLKLLSRCPKLESEIQNSKWSTRGWTYQEGLFSRRCIFFSQHQVYFHCNGMLCTE</sequence>
<reference evidence="2" key="1">
    <citation type="journal article" date="2020" name="Stud. Mycol.">
        <title>101 Dothideomycetes genomes: a test case for predicting lifestyles and emergence of pathogens.</title>
        <authorList>
            <person name="Haridas S."/>
            <person name="Albert R."/>
            <person name="Binder M."/>
            <person name="Bloem J."/>
            <person name="Labutti K."/>
            <person name="Salamov A."/>
            <person name="Andreopoulos B."/>
            <person name="Baker S."/>
            <person name="Barry K."/>
            <person name="Bills G."/>
            <person name="Bluhm B."/>
            <person name="Cannon C."/>
            <person name="Castanera R."/>
            <person name="Culley D."/>
            <person name="Daum C."/>
            <person name="Ezra D."/>
            <person name="Gonzalez J."/>
            <person name="Henrissat B."/>
            <person name="Kuo A."/>
            <person name="Liang C."/>
            <person name="Lipzen A."/>
            <person name="Lutzoni F."/>
            <person name="Magnuson J."/>
            <person name="Mondo S."/>
            <person name="Nolan M."/>
            <person name="Ohm R."/>
            <person name="Pangilinan J."/>
            <person name="Park H.-J."/>
            <person name="Ramirez L."/>
            <person name="Alfaro M."/>
            <person name="Sun H."/>
            <person name="Tritt A."/>
            <person name="Yoshinaga Y."/>
            <person name="Zwiers L.-H."/>
            <person name="Turgeon B."/>
            <person name="Goodwin S."/>
            <person name="Spatafora J."/>
            <person name="Crous P."/>
            <person name="Grigoriev I."/>
        </authorList>
    </citation>
    <scope>NUCLEOTIDE SEQUENCE</scope>
    <source>
        <strain evidence="2">CBS 107.79</strain>
    </source>
</reference>
<dbReference type="PANTHER" id="PTHR33112:SF12">
    <property type="entry name" value="HETEROKARYON INCOMPATIBILITY DOMAIN-CONTAINING PROTEIN"/>
    <property type="match status" value="1"/>
</dbReference>
<dbReference type="EMBL" id="ML976658">
    <property type="protein sequence ID" value="KAF1979321.1"/>
    <property type="molecule type" value="Genomic_DNA"/>
</dbReference>
<dbReference type="InterPro" id="IPR010730">
    <property type="entry name" value="HET"/>
</dbReference>
<name>A0A6A5VPY5_9PLEO</name>
<feature type="domain" description="Heterokaryon incompatibility" evidence="1">
    <location>
        <begin position="43"/>
        <end position="181"/>
    </location>
</feature>
<feature type="non-terminal residue" evidence="2">
    <location>
        <position position="1"/>
    </location>
</feature>
<protein>
    <submittedName>
        <fullName evidence="2">HET-domain-containing protein</fullName>
    </submittedName>
</protein>
<keyword evidence="3" id="KW-1185">Reference proteome</keyword>
<dbReference type="Proteomes" id="UP000800036">
    <property type="component" value="Unassembled WGS sequence"/>
</dbReference>
<evidence type="ECO:0000313" key="2">
    <source>
        <dbReference type="EMBL" id="KAF1979321.1"/>
    </source>
</evidence>
<dbReference type="AlphaFoldDB" id="A0A6A5VPY5"/>
<dbReference type="OrthoDB" id="5428863at2759"/>